<keyword evidence="2" id="KW-0808">Transferase</keyword>
<name>A0ABW2U210_9BACT</name>
<dbReference type="CDD" id="cd04301">
    <property type="entry name" value="NAT_SF"/>
    <property type="match status" value="1"/>
</dbReference>
<keyword evidence="2" id="KW-0012">Acyltransferase</keyword>
<organism evidence="2 3">
    <name type="scientific">Hymenobacter humi</name>
    <dbReference type="NCBI Taxonomy" id="1411620"/>
    <lineage>
        <taxon>Bacteria</taxon>
        <taxon>Pseudomonadati</taxon>
        <taxon>Bacteroidota</taxon>
        <taxon>Cytophagia</taxon>
        <taxon>Cytophagales</taxon>
        <taxon>Hymenobacteraceae</taxon>
        <taxon>Hymenobacter</taxon>
    </lineage>
</organism>
<feature type="domain" description="N-acetyltransferase" evidence="1">
    <location>
        <begin position="15"/>
        <end position="154"/>
    </location>
</feature>
<gene>
    <name evidence="2" type="ORF">ACFQT0_05420</name>
</gene>
<proteinExistence type="predicted"/>
<dbReference type="EMBL" id="JBHTEK010000001">
    <property type="protein sequence ID" value="MFC7666919.1"/>
    <property type="molecule type" value="Genomic_DNA"/>
</dbReference>
<dbReference type="SUPFAM" id="SSF55729">
    <property type="entry name" value="Acyl-CoA N-acyltransferases (Nat)"/>
    <property type="match status" value="1"/>
</dbReference>
<evidence type="ECO:0000313" key="2">
    <source>
        <dbReference type="EMBL" id="MFC7666919.1"/>
    </source>
</evidence>
<dbReference type="PROSITE" id="PS51186">
    <property type="entry name" value="GNAT"/>
    <property type="match status" value="1"/>
</dbReference>
<sequence length="159" mass="17906">MSAFITETHPAGYVLSTDPARLDVAAIHRWLSEESYWARHIPLATVERAIANSLNFGLYAPDGRQAGFCRVVTDRATFAWLCDVFVLPEFRGLGLSKWLVRQMLAHPDLQNLRRHLLATFDAHTLYQRFGYEPSTAPTAGWKSSIRIRMDDWGICGGGV</sequence>
<protein>
    <submittedName>
        <fullName evidence="2">GNAT family N-acetyltransferase</fullName>
        <ecNumber evidence="2">2.3.-.-</ecNumber>
    </submittedName>
</protein>
<dbReference type="Proteomes" id="UP001596513">
    <property type="component" value="Unassembled WGS sequence"/>
</dbReference>
<evidence type="ECO:0000259" key="1">
    <source>
        <dbReference type="PROSITE" id="PS51186"/>
    </source>
</evidence>
<dbReference type="Pfam" id="PF13508">
    <property type="entry name" value="Acetyltransf_7"/>
    <property type="match status" value="1"/>
</dbReference>
<dbReference type="GO" id="GO:0016746">
    <property type="term" value="F:acyltransferase activity"/>
    <property type="evidence" value="ECO:0007669"/>
    <property type="project" value="UniProtKB-KW"/>
</dbReference>
<dbReference type="InterPro" id="IPR000182">
    <property type="entry name" value="GNAT_dom"/>
</dbReference>
<dbReference type="PANTHER" id="PTHR43233:SF1">
    <property type="entry name" value="FAMILY N-ACETYLTRANSFERASE, PUTATIVE (AFU_ORTHOLOGUE AFUA_6G03350)-RELATED"/>
    <property type="match status" value="1"/>
</dbReference>
<dbReference type="InterPro" id="IPR053144">
    <property type="entry name" value="Acetyltransferase_Butenolide"/>
</dbReference>
<dbReference type="PANTHER" id="PTHR43233">
    <property type="entry name" value="FAMILY N-ACETYLTRANSFERASE, PUTATIVE (AFU_ORTHOLOGUE AFUA_6G03350)-RELATED"/>
    <property type="match status" value="1"/>
</dbReference>
<keyword evidence="3" id="KW-1185">Reference proteome</keyword>
<reference evidence="3" key="1">
    <citation type="journal article" date="2019" name="Int. J. Syst. Evol. Microbiol.">
        <title>The Global Catalogue of Microorganisms (GCM) 10K type strain sequencing project: providing services to taxonomists for standard genome sequencing and annotation.</title>
        <authorList>
            <consortium name="The Broad Institute Genomics Platform"/>
            <consortium name="The Broad Institute Genome Sequencing Center for Infectious Disease"/>
            <person name="Wu L."/>
            <person name="Ma J."/>
        </authorList>
    </citation>
    <scope>NUCLEOTIDE SEQUENCE [LARGE SCALE GENOMIC DNA]</scope>
    <source>
        <strain evidence="3">JCM 19635</strain>
    </source>
</reference>
<dbReference type="InterPro" id="IPR016181">
    <property type="entry name" value="Acyl_CoA_acyltransferase"/>
</dbReference>
<dbReference type="Gene3D" id="3.40.630.30">
    <property type="match status" value="1"/>
</dbReference>
<dbReference type="RefSeq" id="WP_380201033.1">
    <property type="nucleotide sequence ID" value="NZ_JBHTEK010000001.1"/>
</dbReference>
<comment type="caution">
    <text evidence="2">The sequence shown here is derived from an EMBL/GenBank/DDBJ whole genome shotgun (WGS) entry which is preliminary data.</text>
</comment>
<evidence type="ECO:0000313" key="3">
    <source>
        <dbReference type="Proteomes" id="UP001596513"/>
    </source>
</evidence>
<dbReference type="EC" id="2.3.-.-" evidence="2"/>
<accession>A0ABW2U210</accession>